<dbReference type="EMBL" id="JROI01000017">
    <property type="protein sequence ID" value="KGI76635.1"/>
    <property type="molecule type" value="Genomic_DNA"/>
</dbReference>
<protein>
    <recommendedName>
        <fullName evidence="2">MHYT domain-containing protein</fullName>
    </recommendedName>
</protein>
<evidence type="ECO:0000313" key="4">
    <source>
        <dbReference type="Proteomes" id="UP000029708"/>
    </source>
</evidence>
<name>A0A099CUF9_9GAMM</name>
<evidence type="ECO:0000256" key="1">
    <source>
        <dbReference type="PROSITE-ProRule" id="PRU00244"/>
    </source>
</evidence>
<evidence type="ECO:0000313" key="3">
    <source>
        <dbReference type="EMBL" id="KGI76635.1"/>
    </source>
</evidence>
<keyword evidence="4" id="KW-1185">Reference proteome</keyword>
<feature type="domain" description="MHYT" evidence="2">
    <location>
        <begin position="14"/>
        <end position="204"/>
    </location>
</feature>
<reference evidence="3 4" key="1">
    <citation type="submission" date="2014-09" db="EMBL/GenBank/DDBJ databases">
        <title>Xanthomonadaceae 3.5X direct submission.</title>
        <authorList>
            <person name="Fang T."/>
            <person name="Wang H."/>
        </authorList>
    </citation>
    <scope>NUCLEOTIDE SEQUENCE [LARGE SCALE GENOMIC DNA]</scope>
    <source>
        <strain evidence="3 4">3.5X</strain>
    </source>
</reference>
<keyword evidence="1" id="KW-1133">Transmembrane helix</keyword>
<organism evidence="3 4">
    <name type="scientific">Oleiagrimonas soli</name>
    <dbReference type="NCBI Taxonomy" id="1543381"/>
    <lineage>
        <taxon>Bacteria</taxon>
        <taxon>Pseudomonadati</taxon>
        <taxon>Pseudomonadota</taxon>
        <taxon>Gammaproteobacteria</taxon>
        <taxon>Lysobacterales</taxon>
        <taxon>Rhodanobacteraceae</taxon>
        <taxon>Oleiagrimonas</taxon>
    </lineage>
</organism>
<dbReference type="HOGENOM" id="CLU_061170_1_1_6"/>
<dbReference type="STRING" id="1543381.LF63_0114930"/>
<dbReference type="InterPro" id="IPR005330">
    <property type="entry name" value="MHYT_dom"/>
</dbReference>
<dbReference type="Pfam" id="PF03707">
    <property type="entry name" value="MHYT"/>
    <property type="match status" value="2"/>
</dbReference>
<keyword evidence="1" id="KW-0472">Membrane</keyword>
<feature type="transmembrane region" description="Helical" evidence="1">
    <location>
        <begin position="54"/>
        <end position="76"/>
    </location>
</feature>
<dbReference type="PANTHER" id="PTHR35152">
    <property type="entry name" value="DOMAIN SIGNALLING PROTEIN, PUTATIVE (AFU_ORTHOLOGUE AFUA_5G11310)-RELATED"/>
    <property type="match status" value="1"/>
</dbReference>
<feature type="transmembrane region" description="Helical" evidence="1">
    <location>
        <begin position="88"/>
        <end position="108"/>
    </location>
</feature>
<dbReference type="PROSITE" id="PS50924">
    <property type="entry name" value="MHYT"/>
    <property type="match status" value="1"/>
</dbReference>
<feature type="transmembrane region" description="Helical" evidence="1">
    <location>
        <begin position="180"/>
        <end position="200"/>
    </location>
</feature>
<keyword evidence="1" id="KW-0812">Transmembrane</keyword>
<sequence length="252" mass="26925">MTRNRGIRMVHHSYDYVLVLMSYVVSVLGSFTALRLMAGIQDIHDTTRRWKRLILASLVVGVGAIWAMHFIGMLALNMPVKVDYAPGLTALSAVVAVIACLIGLSLTSRGDHSRLNLLTAGTYMGIGVAAMHYMGMAAMRMPATTVYNGAITSLSILIAIVASVAALWMAYKRSSVLQSMFGALVMGLAVCGMHYVGMAAARFAVLGTPEVAEAHGIDSLYLGMLVFGVIVVMLLGVLIAGLRNREVFAIDS</sequence>
<dbReference type="AlphaFoldDB" id="A0A099CUF9"/>
<evidence type="ECO:0000259" key="2">
    <source>
        <dbReference type="PROSITE" id="PS50924"/>
    </source>
</evidence>
<accession>A0A099CUF9</accession>
<feature type="transmembrane region" description="Helical" evidence="1">
    <location>
        <begin position="115"/>
        <end position="134"/>
    </location>
</feature>
<feature type="transmembrane region" description="Helical" evidence="1">
    <location>
        <begin position="146"/>
        <end position="168"/>
    </location>
</feature>
<comment type="caution">
    <text evidence="3">The sequence shown here is derived from an EMBL/GenBank/DDBJ whole genome shotgun (WGS) entry which is preliminary data.</text>
</comment>
<dbReference type="GO" id="GO:0016020">
    <property type="term" value="C:membrane"/>
    <property type="evidence" value="ECO:0007669"/>
    <property type="project" value="UniProtKB-UniRule"/>
</dbReference>
<proteinExistence type="predicted"/>
<dbReference type="PANTHER" id="PTHR35152:SF1">
    <property type="entry name" value="DOMAIN SIGNALLING PROTEIN, PUTATIVE (AFU_ORTHOLOGUE AFUA_5G11310)-RELATED"/>
    <property type="match status" value="1"/>
</dbReference>
<dbReference type="Proteomes" id="UP000029708">
    <property type="component" value="Unassembled WGS sequence"/>
</dbReference>
<feature type="transmembrane region" description="Helical" evidence="1">
    <location>
        <begin position="220"/>
        <end position="242"/>
    </location>
</feature>
<gene>
    <name evidence="3" type="ORF">LF63_0114930</name>
</gene>
<feature type="transmembrane region" description="Helical" evidence="1">
    <location>
        <begin position="16"/>
        <end position="34"/>
    </location>
</feature>